<dbReference type="KEGG" id="scj:SCANT_v1c01880"/>
<dbReference type="RefSeq" id="WP_053945871.1">
    <property type="nucleotide sequence ID" value="NZ_CP012622.1"/>
</dbReference>
<evidence type="ECO:0000256" key="10">
    <source>
        <dbReference type="ARBA" id="ARBA00022726"/>
    </source>
</evidence>
<evidence type="ECO:0000256" key="15">
    <source>
        <dbReference type="RuleBase" id="RU364099"/>
    </source>
</evidence>
<dbReference type="OrthoDB" id="9802824at2"/>
<comment type="similarity">
    <text evidence="5 15">Belongs to the purine/pyrimidine phosphoribosyltransferase family.</text>
</comment>
<evidence type="ECO:0000256" key="5">
    <source>
        <dbReference type="ARBA" id="ARBA00008391"/>
    </source>
</evidence>
<dbReference type="InterPro" id="IPR050408">
    <property type="entry name" value="HGPRT"/>
</dbReference>
<dbReference type="GO" id="GO:0000166">
    <property type="term" value="F:nucleotide binding"/>
    <property type="evidence" value="ECO:0007669"/>
    <property type="project" value="UniProtKB-KW"/>
</dbReference>
<dbReference type="PANTHER" id="PTHR43340">
    <property type="entry name" value="HYPOXANTHINE-GUANINE PHOSPHORIBOSYLTRANSFERASE"/>
    <property type="match status" value="1"/>
</dbReference>
<dbReference type="InterPro" id="IPR000836">
    <property type="entry name" value="PRTase_dom"/>
</dbReference>
<comment type="cofactor">
    <cofactor evidence="1 15">
        <name>Mg(2+)</name>
        <dbReference type="ChEBI" id="CHEBI:18420"/>
    </cofactor>
</comment>
<feature type="domain" description="Phosphoribosyltransferase" evidence="16">
    <location>
        <begin position="14"/>
        <end position="166"/>
    </location>
</feature>
<dbReference type="UniPathway" id="UPA00591">
    <property type="reaction ID" value="UER00648"/>
</dbReference>
<keyword evidence="18" id="KW-1185">Reference proteome</keyword>
<evidence type="ECO:0000259" key="16">
    <source>
        <dbReference type="Pfam" id="PF00156"/>
    </source>
</evidence>
<dbReference type="NCBIfam" id="TIGR01203">
    <property type="entry name" value="HGPRTase"/>
    <property type="match status" value="1"/>
</dbReference>
<evidence type="ECO:0000256" key="8">
    <source>
        <dbReference type="ARBA" id="ARBA00022679"/>
    </source>
</evidence>
<dbReference type="GO" id="GO:0005829">
    <property type="term" value="C:cytosol"/>
    <property type="evidence" value="ECO:0007669"/>
    <property type="project" value="TreeGrafter"/>
</dbReference>
<comment type="pathway">
    <text evidence="4">Purine metabolism; GMP biosynthesis via salvage pathway; GMP from guanine: step 1/1.</text>
</comment>
<organism evidence="17 18">
    <name type="scientific">Spiroplasma cantharicola</name>
    <dbReference type="NCBI Taxonomy" id="362837"/>
    <lineage>
        <taxon>Bacteria</taxon>
        <taxon>Bacillati</taxon>
        <taxon>Mycoplasmatota</taxon>
        <taxon>Mollicutes</taxon>
        <taxon>Entomoplasmatales</taxon>
        <taxon>Spiroplasmataceae</taxon>
        <taxon>Spiroplasma</taxon>
    </lineage>
</organism>
<evidence type="ECO:0000256" key="6">
    <source>
        <dbReference type="ARBA" id="ARBA00022490"/>
    </source>
</evidence>
<evidence type="ECO:0000256" key="9">
    <source>
        <dbReference type="ARBA" id="ARBA00022723"/>
    </source>
</evidence>
<dbReference type="STRING" id="362837.SCANT_v1c01880"/>
<evidence type="ECO:0000256" key="2">
    <source>
        <dbReference type="ARBA" id="ARBA00004496"/>
    </source>
</evidence>
<dbReference type="GO" id="GO:0032263">
    <property type="term" value="P:GMP salvage"/>
    <property type="evidence" value="ECO:0007669"/>
    <property type="project" value="TreeGrafter"/>
</dbReference>
<dbReference type="EMBL" id="CP012622">
    <property type="protein sequence ID" value="ALD66098.1"/>
    <property type="molecule type" value="Genomic_DNA"/>
</dbReference>
<evidence type="ECO:0000256" key="12">
    <source>
        <dbReference type="ARBA" id="ARBA00022842"/>
    </source>
</evidence>
<dbReference type="GO" id="GO:0032264">
    <property type="term" value="P:IMP salvage"/>
    <property type="evidence" value="ECO:0007669"/>
    <property type="project" value="UniProtKB-UniPathway"/>
</dbReference>
<name>A0A0M3SJ44_9MOLU</name>
<dbReference type="SUPFAM" id="SSF53271">
    <property type="entry name" value="PRTase-like"/>
    <property type="match status" value="1"/>
</dbReference>
<keyword evidence="11 15" id="KW-0547">Nucleotide-binding</keyword>
<comment type="catalytic activity">
    <reaction evidence="14">
        <text>IMP + diphosphate = hypoxanthine + 5-phospho-alpha-D-ribose 1-diphosphate</text>
        <dbReference type="Rhea" id="RHEA:17973"/>
        <dbReference type="ChEBI" id="CHEBI:17368"/>
        <dbReference type="ChEBI" id="CHEBI:33019"/>
        <dbReference type="ChEBI" id="CHEBI:58017"/>
        <dbReference type="ChEBI" id="CHEBI:58053"/>
        <dbReference type="EC" id="2.4.2.8"/>
    </reaction>
    <physiologicalReaction direction="right-to-left" evidence="14">
        <dbReference type="Rhea" id="RHEA:17975"/>
    </physiologicalReaction>
</comment>
<comment type="catalytic activity">
    <reaction evidence="13">
        <text>GMP + diphosphate = guanine + 5-phospho-alpha-D-ribose 1-diphosphate</text>
        <dbReference type="Rhea" id="RHEA:25424"/>
        <dbReference type="ChEBI" id="CHEBI:16235"/>
        <dbReference type="ChEBI" id="CHEBI:33019"/>
        <dbReference type="ChEBI" id="CHEBI:58017"/>
        <dbReference type="ChEBI" id="CHEBI:58115"/>
        <dbReference type="EC" id="2.4.2.8"/>
    </reaction>
    <physiologicalReaction direction="right-to-left" evidence="13">
        <dbReference type="Rhea" id="RHEA:25426"/>
    </physiologicalReaction>
</comment>
<dbReference type="GO" id="GO:0000287">
    <property type="term" value="F:magnesium ion binding"/>
    <property type="evidence" value="ECO:0007669"/>
    <property type="project" value="TreeGrafter"/>
</dbReference>
<reference evidence="17 18" key="1">
    <citation type="journal article" date="2015" name="Genome Announc.">
        <title>Complete Genome Sequence of Spiroplasma cantharicola CC-1T (DSM 21588), a Bacterium Isolated from Soldier Beetle (Cantharis carolinus).</title>
        <authorList>
            <person name="Lo W.S."/>
            <person name="Liu P.Y."/>
            <person name="Kuo C.H."/>
        </authorList>
    </citation>
    <scope>NUCLEOTIDE SEQUENCE [LARGE SCALE GENOMIC DNA]</scope>
    <source>
        <strain evidence="17 18">CC-1</strain>
    </source>
</reference>
<keyword evidence="9 15" id="KW-0479">Metal-binding</keyword>
<dbReference type="InterPro" id="IPR005904">
    <property type="entry name" value="Hxn_phspho_trans"/>
</dbReference>
<evidence type="ECO:0000313" key="18">
    <source>
        <dbReference type="Proteomes" id="UP000063919"/>
    </source>
</evidence>
<evidence type="ECO:0000256" key="13">
    <source>
        <dbReference type="ARBA" id="ARBA00048811"/>
    </source>
</evidence>
<dbReference type="Gene3D" id="3.40.50.2020">
    <property type="match status" value="1"/>
</dbReference>
<dbReference type="GO" id="GO:0006178">
    <property type="term" value="P:guanine salvage"/>
    <property type="evidence" value="ECO:0007669"/>
    <property type="project" value="TreeGrafter"/>
</dbReference>
<evidence type="ECO:0000256" key="4">
    <source>
        <dbReference type="ARBA" id="ARBA00004676"/>
    </source>
</evidence>
<evidence type="ECO:0000256" key="11">
    <source>
        <dbReference type="ARBA" id="ARBA00022741"/>
    </source>
</evidence>
<dbReference type="Proteomes" id="UP000063919">
    <property type="component" value="Chromosome"/>
</dbReference>
<proteinExistence type="inferred from homology"/>
<dbReference type="GO" id="GO:0004422">
    <property type="term" value="F:hypoxanthine phosphoribosyltransferase activity"/>
    <property type="evidence" value="ECO:0007669"/>
    <property type="project" value="InterPro"/>
</dbReference>
<keyword evidence="8 15" id="KW-0808">Transferase</keyword>
<dbReference type="PANTHER" id="PTHR43340:SF1">
    <property type="entry name" value="HYPOXANTHINE PHOSPHORIBOSYLTRANSFERASE"/>
    <property type="match status" value="1"/>
</dbReference>
<accession>A0A0M3SJ44</accession>
<comment type="subcellular location">
    <subcellularLocation>
        <location evidence="2 15">Cytoplasm</location>
    </subcellularLocation>
</comment>
<keyword evidence="6 15" id="KW-0963">Cytoplasm</keyword>
<sequence>METHPLVKKILFNQDQIDKRTNELAKEIESYYRDQKIKDNTVIIVGLLKGCVPFMANFIKYFNHECQTEYMVVSSYMGGTKTSGEPKINLDLNLSIKDKHVLIIEDIIDSGITLDYIKKYISFKGAKEVKIVTLLDKTEGRIAPIKSDWVGFEIKNEFVIGYGLDFDERLRNLPYVAVCDVEKLKTWKW</sequence>
<gene>
    <name evidence="17" type="primary">hprT</name>
    <name evidence="17" type="ORF">SCANT_v1c01880</name>
</gene>
<dbReference type="GO" id="GO:0052657">
    <property type="term" value="F:guanine phosphoribosyltransferase activity"/>
    <property type="evidence" value="ECO:0007669"/>
    <property type="project" value="UniProtKB-ARBA"/>
</dbReference>
<dbReference type="PATRIC" id="fig|362837.3.peg.189"/>
<dbReference type="FunFam" id="3.40.50.2020:FF:000006">
    <property type="entry name" value="Hypoxanthine phosphoribosyltransferase"/>
    <property type="match status" value="1"/>
</dbReference>
<dbReference type="InterPro" id="IPR029057">
    <property type="entry name" value="PRTase-like"/>
</dbReference>
<dbReference type="GO" id="GO:0006166">
    <property type="term" value="P:purine ribonucleoside salvage"/>
    <property type="evidence" value="ECO:0007669"/>
    <property type="project" value="UniProtKB-KW"/>
</dbReference>
<comment type="pathway">
    <text evidence="3 15">Purine metabolism; IMP biosynthesis via salvage pathway; IMP from hypoxanthine: step 1/1.</text>
</comment>
<evidence type="ECO:0000256" key="3">
    <source>
        <dbReference type="ARBA" id="ARBA00004669"/>
    </source>
</evidence>
<evidence type="ECO:0000256" key="14">
    <source>
        <dbReference type="ARBA" id="ARBA00049402"/>
    </source>
</evidence>
<dbReference type="GO" id="GO:0046100">
    <property type="term" value="P:hypoxanthine metabolic process"/>
    <property type="evidence" value="ECO:0007669"/>
    <property type="project" value="TreeGrafter"/>
</dbReference>
<evidence type="ECO:0000256" key="7">
    <source>
        <dbReference type="ARBA" id="ARBA00022676"/>
    </source>
</evidence>
<protein>
    <recommendedName>
        <fullName evidence="15">Hypoxanthine phosphoribosyltransferase</fullName>
        <ecNumber evidence="15">2.4.2.8</ecNumber>
    </recommendedName>
</protein>
<keyword evidence="12 15" id="KW-0460">Magnesium</keyword>
<evidence type="ECO:0000313" key="17">
    <source>
        <dbReference type="EMBL" id="ALD66098.1"/>
    </source>
</evidence>
<evidence type="ECO:0000256" key="1">
    <source>
        <dbReference type="ARBA" id="ARBA00001946"/>
    </source>
</evidence>
<dbReference type="AlphaFoldDB" id="A0A0M3SJ44"/>
<dbReference type="CDD" id="cd06223">
    <property type="entry name" value="PRTases_typeI"/>
    <property type="match status" value="1"/>
</dbReference>
<keyword evidence="7 15" id="KW-0328">Glycosyltransferase</keyword>
<dbReference type="EC" id="2.4.2.8" evidence="15"/>
<dbReference type="Pfam" id="PF00156">
    <property type="entry name" value="Pribosyltran"/>
    <property type="match status" value="1"/>
</dbReference>
<keyword evidence="10 15" id="KW-0660">Purine salvage</keyword>